<name>A0ACC2UEC5_9FUNG</name>
<comment type="caution">
    <text evidence="1">The sequence shown here is derived from an EMBL/GenBank/DDBJ whole genome shotgun (WGS) entry which is preliminary data.</text>
</comment>
<gene>
    <name evidence="1" type="ORF">DSO57_1017107</name>
</gene>
<keyword evidence="2" id="KW-1185">Reference proteome</keyword>
<organism evidence="1 2">
    <name type="scientific">Entomophthora muscae</name>
    <dbReference type="NCBI Taxonomy" id="34485"/>
    <lineage>
        <taxon>Eukaryota</taxon>
        <taxon>Fungi</taxon>
        <taxon>Fungi incertae sedis</taxon>
        <taxon>Zoopagomycota</taxon>
        <taxon>Entomophthoromycotina</taxon>
        <taxon>Entomophthoromycetes</taxon>
        <taxon>Entomophthorales</taxon>
        <taxon>Entomophthoraceae</taxon>
        <taxon>Entomophthora</taxon>
    </lineage>
</organism>
<reference evidence="1" key="1">
    <citation type="submission" date="2022-04" db="EMBL/GenBank/DDBJ databases">
        <title>Genome of the entomopathogenic fungus Entomophthora muscae.</title>
        <authorList>
            <person name="Elya C."/>
            <person name="Lovett B.R."/>
            <person name="Lee E."/>
            <person name="Macias A.M."/>
            <person name="Hajek A.E."/>
            <person name="De Bivort B.L."/>
            <person name="Kasson M.T."/>
            <person name="De Fine Licht H.H."/>
            <person name="Stajich J.E."/>
        </authorList>
    </citation>
    <scope>NUCLEOTIDE SEQUENCE</scope>
    <source>
        <strain evidence="1">Berkeley</strain>
    </source>
</reference>
<evidence type="ECO:0000313" key="2">
    <source>
        <dbReference type="Proteomes" id="UP001165960"/>
    </source>
</evidence>
<dbReference type="Proteomes" id="UP001165960">
    <property type="component" value="Unassembled WGS sequence"/>
</dbReference>
<protein>
    <submittedName>
        <fullName evidence="1">Uncharacterized protein</fullName>
    </submittedName>
</protein>
<evidence type="ECO:0000313" key="1">
    <source>
        <dbReference type="EMBL" id="KAJ9085107.1"/>
    </source>
</evidence>
<dbReference type="EMBL" id="QTSX02000781">
    <property type="protein sequence ID" value="KAJ9085107.1"/>
    <property type="molecule type" value="Genomic_DNA"/>
</dbReference>
<proteinExistence type="predicted"/>
<accession>A0ACC2UEC5</accession>
<sequence>MECKSFTKTSIQLIDNSFPLETWSQDWDSNPDPEFPQAAGLMDQGTARPRFLGTEPPQAEAPAKS</sequence>